<dbReference type="InterPro" id="IPR010368">
    <property type="entry name" value="Com_YlbF"/>
</dbReference>
<proteinExistence type="predicted"/>
<dbReference type="InterPro" id="IPR052767">
    <property type="entry name" value="Bact_com_dev_regulator"/>
</dbReference>
<dbReference type="InterPro" id="IPR016783">
    <property type="entry name" value="Biofilm_formation_YmcA"/>
</dbReference>
<organism evidence="1 2">
    <name type="scientific">Staphylococcus felis</name>
    <dbReference type="NCBI Taxonomy" id="46127"/>
    <lineage>
        <taxon>Bacteria</taxon>
        <taxon>Bacillati</taxon>
        <taxon>Bacillota</taxon>
        <taxon>Bacilli</taxon>
        <taxon>Bacillales</taxon>
        <taxon>Staphylococcaceae</taxon>
        <taxon>Staphylococcus</taxon>
    </lineage>
</organism>
<dbReference type="EMBL" id="JAEDAQ010000001">
    <property type="protein sequence ID" value="MBH9579924.1"/>
    <property type="molecule type" value="Genomic_DNA"/>
</dbReference>
<comment type="caution">
    <text evidence="1">The sequence shown here is derived from an EMBL/GenBank/DDBJ whole genome shotgun (WGS) entry which is preliminary data.</text>
</comment>
<sequence>MTYTREDILSATSKLAKHIQDLDTVKTYQRIEEQIHQNKKISNYMNTLKQSQKQSVNFQNYNKTNAYKRSEATIETIRNQIDDIPIVTQFRKSQEETNDFLQLVIETMSKRLQENIRVEEKE</sequence>
<dbReference type="SUPFAM" id="SSF158622">
    <property type="entry name" value="YheA/YmcA-like"/>
    <property type="match status" value="1"/>
</dbReference>
<dbReference type="PIRSF" id="PIRSF021287">
    <property type="entry name" value="Biofilm_formation_YmcA"/>
    <property type="match status" value="1"/>
</dbReference>
<evidence type="ECO:0000313" key="1">
    <source>
        <dbReference type="EMBL" id="MBH9579924.1"/>
    </source>
</evidence>
<dbReference type="Pfam" id="PF06133">
    <property type="entry name" value="Com_YlbF"/>
    <property type="match status" value="1"/>
</dbReference>
<keyword evidence="2" id="KW-1185">Reference proteome</keyword>
<dbReference type="RefSeq" id="WP_198092465.1">
    <property type="nucleotide sequence ID" value="NZ_JAEDAQ010000001.1"/>
</dbReference>
<protein>
    <submittedName>
        <fullName evidence="1">RicAFT regulatory complex protein RicA family protein</fullName>
    </submittedName>
</protein>
<dbReference type="Proteomes" id="UP000597038">
    <property type="component" value="Unassembled WGS sequence"/>
</dbReference>
<dbReference type="PANTHER" id="PTHR38448">
    <property type="entry name" value="REGULATORY PROTEIN YLBF-RELATED"/>
    <property type="match status" value="1"/>
</dbReference>
<gene>
    <name evidence="1" type="ORF">I9026_00810</name>
</gene>
<dbReference type="Gene3D" id="1.20.1500.10">
    <property type="entry name" value="YheA/YmcA-like"/>
    <property type="match status" value="1"/>
</dbReference>
<evidence type="ECO:0000313" key="2">
    <source>
        <dbReference type="Proteomes" id="UP000597038"/>
    </source>
</evidence>
<accession>A0ABS0QL28</accession>
<dbReference type="InterPro" id="IPR023378">
    <property type="entry name" value="YheA/YmcA-like_dom_sf"/>
</dbReference>
<name>A0ABS0QL28_9STAP</name>
<dbReference type="PANTHER" id="PTHR38448:SF1">
    <property type="entry name" value="YLBF FAMILY REGULATOR"/>
    <property type="match status" value="1"/>
</dbReference>
<reference evidence="1 2" key="1">
    <citation type="submission" date="2020-12" db="EMBL/GenBank/DDBJ databases">
        <title>Genomic analysis of Staphylococcus felis from a cat with skin infection.</title>
        <authorList>
            <person name="Aslantas O."/>
            <person name="Keskin O."/>
            <person name="Buyukaltay K."/>
            <person name="Gullu Yucetepe A."/>
        </authorList>
    </citation>
    <scope>NUCLEOTIDE SEQUENCE [LARGE SCALE GENOMIC DNA]</scope>
    <source>
        <strain evidence="1 2">HARRANVET</strain>
    </source>
</reference>